<dbReference type="Proteomes" id="UP000245591">
    <property type="component" value="Unassembled WGS sequence"/>
</dbReference>
<comment type="caution">
    <text evidence="12">The sequence shown here is derived from an EMBL/GenBank/DDBJ whole genome shotgun (WGS) entry which is preliminary data.</text>
</comment>
<evidence type="ECO:0000256" key="10">
    <source>
        <dbReference type="RuleBase" id="RU363110"/>
    </source>
</evidence>
<dbReference type="GO" id="GO:0005789">
    <property type="term" value="C:endoplasmic reticulum membrane"/>
    <property type="evidence" value="ECO:0007669"/>
    <property type="project" value="UniProtKB-SubCell"/>
</dbReference>
<dbReference type="AlphaFoldDB" id="A0A2U1J1U5"/>
<keyword evidence="9 10" id="KW-0472">Membrane</keyword>
<keyword evidence="6 10" id="KW-0812">Transmembrane</keyword>
<gene>
    <name evidence="12" type="ORF">BB558_004953</name>
</gene>
<keyword evidence="13" id="KW-1185">Reference proteome</keyword>
<comment type="pathway">
    <text evidence="2 10">Protein modification; protein glycosylation.</text>
</comment>
<evidence type="ECO:0000256" key="5">
    <source>
        <dbReference type="ARBA" id="ARBA00022679"/>
    </source>
</evidence>
<feature type="transmembrane region" description="Helical" evidence="10">
    <location>
        <begin position="68"/>
        <end position="89"/>
    </location>
</feature>
<feature type="transmembrane region" description="Helical" evidence="10">
    <location>
        <begin position="169"/>
        <end position="192"/>
    </location>
</feature>
<dbReference type="GO" id="GO:0042281">
    <property type="term" value="F:dolichyl pyrophosphate Man9GlcNAc2 alpha-1,3-glucosyltransferase activity"/>
    <property type="evidence" value="ECO:0007669"/>
    <property type="project" value="TreeGrafter"/>
</dbReference>
<keyword evidence="4 10" id="KW-0328">Glycosyltransferase</keyword>
<proteinExistence type="inferred from homology"/>
<organism evidence="12 13">
    <name type="scientific">Smittium angustum</name>
    <dbReference type="NCBI Taxonomy" id="133377"/>
    <lineage>
        <taxon>Eukaryota</taxon>
        <taxon>Fungi</taxon>
        <taxon>Fungi incertae sedis</taxon>
        <taxon>Zoopagomycota</taxon>
        <taxon>Kickxellomycotina</taxon>
        <taxon>Harpellomycetes</taxon>
        <taxon>Harpellales</taxon>
        <taxon>Legeriomycetaceae</taxon>
        <taxon>Smittium</taxon>
    </lineage>
</organism>
<name>A0A2U1J1U5_SMIAN</name>
<evidence type="ECO:0000256" key="4">
    <source>
        <dbReference type="ARBA" id="ARBA00022676"/>
    </source>
</evidence>
<evidence type="ECO:0000256" key="2">
    <source>
        <dbReference type="ARBA" id="ARBA00004922"/>
    </source>
</evidence>
<dbReference type="EC" id="2.4.1.-" evidence="10"/>
<evidence type="ECO:0000256" key="8">
    <source>
        <dbReference type="ARBA" id="ARBA00022989"/>
    </source>
</evidence>
<evidence type="ECO:0000256" key="1">
    <source>
        <dbReference type="ARBA" id="ARBA00004477"/>
    </source>
</evidence>
<feature type="region of interest" description="Disordered" evidence="11">
    <location>
        <begin position="1"/>
        <end position="42"/>
    </location>
</feature>
<evidence type="ECO:0000256" key="6">
    <source>
        <dbReference type="ARBA" id="ARBA00022692"/>
    </source>
</evidence>
<dbReference type="InterPro" id="IPR004856">
    <property type="entry name" value="Glyco_trans_ALG6/ALG8"/>
</dbReference>
<dbReference type="PANTHER" id="PTHR12413:SF1">
    <property type="entry name" value="DOLICHYL PYROPHOSPHATE MAN9GLCNAC2 ALPHA-1,3-GLUCOSYLTRANSFERASE"/>
    <property type="match status" value="1"/>
</dbReference>
<protein>
    <recommendedName>
        <fullName evidence="10">Alpha-1,3-glucosyltransferase</fullName>
        <ecNumber evidence="10">2.4.1.-</ecNumber>
    </recommendedName>
</protein>
<sequence length="226" mass="26418">MDVKDSPLGSKNSSRSRKTPRKSTPVKNKAQLPKKIDFSNPQTPNDKYDQHHLLDFFGIFEKLSATQIALYFTILLSFFIRWTVGLGGYSGMGMPPMHGDYEAQRHWMEITNHLPTSKWYFHDLQYWGLDYPPLTAYQSWICGFIANLINPEWVALESSRGFESLESKAFMRLSVIFLDYLVYVPGVIYLLFSIYKKSEWKKTFLSKFTYTFKNITSLYSNISIYF</sequence>
<evidence type="ECO:0000313" key="13">
    <source>
        <dbReference type="Proteomes" id="UP000245591"/>
    </source>
</evidence>
<dbReference type="UniPathway" id="UPA00378"/>
<keyword evidence="8 10" id="KW-1133">Transmembrane helix</keyword>
<dbReference type="EMBL" id="MBFU01000487">
    <property type="protein sequence ID" value="PVZ99036.1"/>
    <property type="molecule type" value="Genomic_DNA"/>
</dbReference>
<comment type="similarity">
    <text evidence="3 10">Belongs to the ALG6/ALG8 glucosyltransferase family.</text>
</comment>
<accession>A0A2U1J1U5</accession>
<reference evidence="12 13" key="1">
    <citation type="journal article" date="2018" name="MBio">
        <title>Comparative Genomics Reveals the Core Gene Toolbox for the Fungus-Insect Symbiosis.</title>
        <authorList>
            <person name="Wang Y."/>
            <person name="Stata M."/>
            <person name="Wang W."/>
            <person name="Stajich J.E."/>
            <person name="White M.M."/>
            <person name="Moncalvo J.M."/>
        </authorList>
    </citation>
    <scope>NUCLEOTIDE SEQUENCE [LARGE SCALE GENOMIC DNA]</scope>
    <source>
        <strain evidence="12 13">AUS-126-30</strain>
    </source>
</reference>
<keyword evidence="7 10" id="KW-0256">Endoplasmic reticulum</keyword>
<keyword evidence="5 10" id="KW-0808">Transferase</keyword>
<evidence type="ECO:0000256" key="7">
    <source>
        <dbReference type="ARBA" id="ARBA00022824"/>
    </source>
</evidence>
<dbReference type="Pfam" id="PF03155">
    <property type="entry name" value="Alg6_Alg8"/>
    <property type="match status" value="1"/>
</dbReference>
<evidence type="ECO:0000256" key="9">
    <source>
        <dbReference type="ARBA" id="ARBA00023136"/>
    </source>
</evidence>
<dbReference type="PANTHER" id="PTHR12413">
    <property type="entry name" value="DOLICHYL GLYCOSYLTRANSFERASE"/>
    <property type="match status" value="1"/>
</dbReference>
<evidence type="ECO:0000256" key="11">
    <source>
        <dbReference type="SAM" id="MobiDB-lite"/>
    </source>
</evidence>
<evidence type="ECO:0000256" key="3">
    <source>
        <dbReference type="ARBA" id="ARBA00008715"/>
    </source>
</evidence>
<comment type="caution">
    <text evidence="10">Lacks conserved residue(s) required for the propagation of feature annotation.</text>
</comment>
<comment type="subcellular location">
    <subcellularLocation>
        <location evidence="1 10">Endoplasmic reticulum membrane</location>
        <topology evidence="1 10">Multi-pass membrane protein</topology>
    </subcellularLocation>
</comment>
<evidence type="ECO:0000313" key="12">
    <source>
        <dbReference type="EMBL" id="PVZ99036.1"/>
    </source>
</evidence>